<gene>
    <name evidence="4" type="ORF">E3P99_03976</name>
</gene>
<proteinExistence type="inferred from homology"/>
<dbReference type="AlphaFoldDB" id="A0A4T0FEI0"/>
<accession>A0A4T0FEI0</accession>
<dbReference type="Proteomes" id="UP000310189">
    <property type="component" value="Unassembled WGS sequence"/>
</dbReference>
<keyword evidence="5" id="KW-1185">Reference proteome</keyword>
<feature type="region of interest" description="Disordered" evidence="2">
    <location>
        <begin position="189"/>
        <end position="212"/>
    </location>
</feature>
<protein>
    <recommendedName>
        <fullName evidence="3">Autophagy-related protein 16 domain-containing protein</fullName>
    </recommendedName>
</protein>
<comment type="similarity">
    <text evidence="1">Belongs to the ATG16 family.</text>
</comment>
<dbReference type="EMBL" id="SPNW01000107">
    <property type="protein sequence ID" value="TIA85534.1"/>
    <property type="molecule type" value="Genomic_DNA"/>
</dbReference>
<evidence type="ECO:0000256" key="1">
    <source>
        <dbReference type="ARBA" id="ARBA00005331"/>
    </source>
</evidence>
<reference evidence="4 5" key="1">
    <citation type="submission" date="2019-03" db="EMBL/GenBank/DDBJ databases">
        <title>Sequencing 23 genomes of Wallemia ichthyophaga.</title>
        <authorList>
            <person name="Gostincar C."/>
        </authorList>
    </citation>
    <scope>NUCLEOTIDE SEQUENCE [LARGE SCALE GENOMIC DNA]</scope>
    <source>
        <strain evidence="4 5">EXF-5753</strain>
    </source>
</reference>
<comment type="caution">
    <text evidence="4">The sequence shown here is derived from an EMBL/GenBank/DDBJ whole genome shotgun (WGS) entry which is preliminary data.</text>
</comment>
<evidence type="ECO:0000313" key="5">
    <source>
        <dbReference type="Proteomes" id="UP000310189"/>
    </source>
</evidence>
<dbReference type="Pfam" id="PF08614">
    <property type="entry name" value="ATG16"/>
    <property type="match status" value="1"/>
</dbReference>
<dbReference type="InterPro" id="IPR013923">
    <property type="entry name" value="Autophagy-rel_prot_16_dom"/>
</dbReference>
<name>A0A4T0FEI0_9BASI</name>
<dbReference type="OrthoDB" id="8949486at2759"/>
<evidence type="ECO:0000313" key="4">
    <source>
        <dbReference type="EMBL" id="TIA85534.1"/>
    </source>
</evidence>
<sequence length="212" mass="24828">MWMDDIRIGLIERDDKQRRNEIFSDNYKKLLQRYFTIKEQNETLLNASNDSNGADNSLQTALIHSLQSQLHSTRDELANLYKSQNQFNIKLLHMNELLRERDDSLRVLEAENISLKASVSRLSKAREDDFEGKRERERGIEALQDELSTLKLELQQVELRNQHLKDDNASLLQRWLDRMNDEAHQMNQLNDTNNAGAHSDLSTDDDFTDIDK</sequence>
<dbReference type="Gene3D" id="1.20.5.170">
    <property type="match status" value="1"/>
</dbReference>
<feature type="compositionally biased region" description="Acidic residues" evidence="2">
    <location>
        <begin position="202"/>
        <end position="212"/>
    </location>
</feature>
<evidence type="ECO:0000259" key="3">
    <source>
        <dbReference type="Pfam" id="PF08614"/>
    </source>
</evidence>
<organism evidence="4 5">
    <name type="scientific">Wallemia hederae</name>
    <dbReference type="NCBI Taxonomy" id="1540922"/>
    <lineage>
        <taxon>Eukaryota</taxon>
        <taxon>Fungi</taxon>
        <taxon>Dikarya</taxon>
        <taxon>Basidiomycota</taxon>
        <taxon>Wallemiomycotina</taxon>
        <taxon>Wallemiomycetes</taxon>
        <taxon>Wallemiales</taxon>
        <taxon>Wallemiaceae</taxon>
        <taxon>Wallemia</taxon>
    </lineage>
</organism>
<evidence type="ECO:0000256" key="2">
    <source>
        <dbReference type="SAM" id="MobiDB-lite"/>
    </source>
</evidence>
<feature type="domain" description="Autophagy-related protein 16" evidence="3">
    <location>
        <begin position="7"/>
        <end position="187"/>
    </location>
</feature>